<evidence type="ECO:0000259" key="4">
    <source>
        <dbReference type="Pfam" id="PF25881"/>
    </source>
</evidence>
<evidence type="ECO:0000256" key="1">
    <source>
        <dbReference type="ARBA" id="ARBA00004196"/>
    </source>
</evidence>
<dbReference type="PROSITE" id="PS51257">
    <property type="entry name" value="PROKAR_LIPOPROTEIN"/>
    <property type="match status" value="1"/>
</dbReference>
<name>A0ABT4CMK0_9CLOT</name>
<dbReference type="Pfam" id="PF25881">
    <property type="entry name" value="HH_YBHG"/>
    <property type="match status" value="1"/>
</dbReference>
<reference evidence="5" key="1">
    <citation type="submission" date="2022-12" db="EMBL/GenBank/DDBJ databases">
        <authorList>
            <person name="Wang J."/>
        </authorList>
    </citation>
    <scope>NUCLEOTIDE SEQUENCE</scope>
    <source>
        <strain evidence="5">HY-42-06</strain>
    </source>
</reference>
<evidence type="ECO:0000313" key="5">
    <source>
        <dbReference type="EMBL" id="MCY6369316.1"/>
    </source>
</evidence>
<dbReference type="PANTHER" id="PTHR32347">
    <property type="entry name" value="EFFLUX SYSTEM COMPONENT YKNX-RELATED"/>
    <property type="match status" value="1"/>
</dbReference>
<evidence type="ECO:0000313" key="6">
    <source>
        <dbReference type="Proteomes" id="UP001079657"/>
    </source>
</evidence>
<keyword evidence="6" id="KW-1185">Reference proteome</keyword>
<feature type="domain" description="YbhG-like alpha-helical hairpin" evidence="4">
    <location>
        <begin position="110"/>
        <end position="236"/>
    </location>
</feature>
<organism evidence="5 6">
    <name type="scientific">Clostridium ganghwense</name>
    <dbReference type="NCBI Taxonomy" id="312089"/>
    <lineage>
        <taxon>Bacteria</taxon>
        <taxon>Bacillati</taxon>
        <taxon>Bacillota</taxon>
        <taxon>Clostridia</taxon>
        <taxon>Eubacteriales</taxon>
        <taxon>Clostridiaceae</taxon>
        <taxon>Clostridium</taxon>
    </lineage>
</organism>
<dbReference type="PANTHER" id="PTHR32347:SF23">
    <property type="entry name" value="BLL5650 PROTEIN"/>
    <property type="match status" value="1"/>
</dbReference>
<dbReference type="Gene3D" id="2.40.30.170">
    <property type="match status" value="1"/>
</dbReference>
<protein>
    <submittedName>
        <fullName evidence="5">Efflux RND transporter periplasmic adaptor subunit</fullName>
    </submittedName>
</protein>
<accession>A0ABT4CMK0</accession>
<gene>
    <name evidence="5" type="ORF">OXH55_01485</name>
</gene>
<dbReference type="EMBL" id="JAPQES010000001">
    <property type="protein sequence ID" value="MCY6369316.1"/>
    <property type="molecule type" value="Genomic_DNA"/>
</dbReference>
<evidence type="ECO:0000256" key="2">
    <source>
        <dbReference type="ARBA" id="ARBA00023054"/>
    </source>
</evidence>
<keyword evidence="3" id="KW-0732">Signal</keyword>
<dbReference type="SUPFAM" id="SSF111369">
    <property type="entry name" value="HlyD-like secretion proteins"/>
    <property type="match status" value="2"/>
</dbReference>
<dbReference type="Gene3D" id="1.10.287.470">
    <property type="entry name" value="Helix hairpin bin"/>
    <property type="match status" value="2"/>
</dbReference>
<comment type="subcellular location">
    <subcellularLocation>
        <location evidence="1">Cell envelope</location>
    </subcellularLocation>
</comment>
<comment type="caution">
    <text evidence="5">The sequence shown here is derived from an EMBL/GenBank/DDBJ whole genome shotgun (WGS) entry which is preliminary data.</text>
</comment>
<sequence length="396" mass="43954">MKQNKSTFKYLTASVCISFFSAFFLLGCSNTKQKPNVYSGTAECTEYDVQTELGGSISEIFASEGGKINKGDVIAKLDDEVLKLNLKQAQAAYEISKQKYNETKSGTREEQIRQAKSNLSASKAKLDELLSGSRPEEIKQAEIALKQSQSLLEQAQKNYNYRKNNLEKYKTLQNEGIISHEQLDQAQNVFDVAEGQLISSQNSVKTSQEKLTLIKNGATTQTIEAAKASVENAKAQYDLLINGSSSYVLNSLKSALGQAEASKKIAKYNLSQTTIKSPITGTVLKTWVKKGETAAPGSIIATVSDLNDLWVKVYVQEKYYSKLSLNQEVKIICDALNEPVNGKITYISSNAEFTPKNTQTKEDKQKRVFEVKVKILDHLDIIKPGMDLEVILWNVQ</sequence>
<dbReference type="Proteomes" id="UP001079657">
    <property type="component" value="Unassembled WGS sequence"/>
</dbReference>
<keyword evidence="2" id="KW-0175">Coiled coil</keyword>
<feature type="chain" id="PRO_5047451646" evidence="3">
    <location>
        <begin position="25"/>
        <end position="396"/>
    </location>
</feature>
<dbReference type="Gene3D" id="2.40.50.100">
    <property type="match status" value="2"/>
</dbReference>
<dbReference type="InterPro" id="IPR059052">
    <property type="entry name" value="HH_YbhG-like"/>
</dbReference>
<dbReference type="RefSeq" id="WP_268047633.1">
    <property type="nucleotide sequence ID" value="NZ_JAPQES010000001.1"/>
</dbReference>
<dbReference type="InterPro" id="IPR050465">
    <property type="entry name" value="UPF0194_transport"/>
</dbReference>
<feature type="signal peptide" evidence="3">
    <location>
        <begin position="1"/>
        <end position="24"/>
    </location>
</feature>
<evidence type="ECO:0000256" key="3">
    <source>
        <dbReference type="SAM" id="SignalP"/>
    </source>
</evidence>
<proteinExistence type="predicted"/>